<accession>A0A3B0W3U9</accession>
<sequence length="249" mass="28227">MIFSFNAKTFKDLFHNAVAEYVDAAVPDKNDINSPQNLSTAMDQAIDVMERVDADSAAKKEINTENMGLLEEKDISKIGQYTLDLLEGMVTHVQNKTGEQNRELIRLSVPVSLWVARHGGKLSQIDMPVNSLAGFANEISEPHALAELTAVIKEIIDACDAEICRDVEQTNMMRPWRILNLNYGIVATRSYQTEIIERVYETLMKNLPQDARQFFKEGLQQMDAIGYPDEVREVVERYNKMWGSESSLH</sequence>
<dbReference type="EMBL" id="UOFD01000016">
    <property type="protein sequence ID" value="VAW50545.1"/>
    <property type="molecule type" value="Genomic_DNA"/>
</dbReference>
<reference evidence="1" key="1">
    <citation type="submission" date="2018-06" db="EMBL/GenBank/DDBJ databases">
        <authorList>
            <person name="Zhirakovskaya E."/>
        </authorList>
    </citation>
    <scope>NUCLEOTIDE SEQUENCE</scope>
</reference>
<proteinExistence type="predicted"/>
<protein>
    <submittedName>
        <fullName evidence="1">Uncharacterized protein</fullName>
    </submittedName>
</protein>
<gene>
    <name evidence="1" type="ORF">MNBD_GAMMA06-88</name>
</gene>
<evidence type="ECO:0000313" key="1">
    <source>
        <dbReference type="EMBL" id="VAW50545.1"/>
    </source>
</evidence>
<dbReference type="AlphaFoldDB" id="A0A3B0W3U9"/>
<organism evidence="1">
    <name type="scientific">hydrothermal vent metagenome</name>
    <dbReference type="NCBI Taxonomy" id="652676"/>
    <lineage>
        <taxon>unclassified sequences</taxon>
        <taxon>metagenomes</taxon>
        <taxon>ecological metagenomes</taxon>
    </lineage>
</organism>
<name>A0A3B0W3U9_9ZZZZ</name>